<keyword evidence="1" id="KW-0812">Transmembrane</keyword>
<dbReference type="EMBL" id="JAVRHX010000003">
    <property type="protein sequence ID" value="MDT0595655.1"/>
    <property type="molecule type" value="Genomic_DNA"/>
</dbReference>
<feature type="transmembrane region" description="Helical" evidence="1">
    <location>
        <begin position="278"/>
        <end position="298"/>
    </location>
</feature>
<dbReference type="InterPro" id="IPR049945">
    <property type="entry name" value="AAA_22"/>
</dbReference>
<dbReference type="InterPro" id="IPR027417">
    <property type="entry name" value="P-loop_NTPase"/>
</dbReference>
<accession>A0ABU2ZTB3</accession>
<organism evidence="3 4">
    <name type="scientific">Glaciecola petra</name>
    <dbReference type="NCBI Taxonomy" id="3075602"/>
    <lineage>
        <taxon>Bacteria</taxon>
        <taxon>Pseudomonadati</taxon>
        <taxon>Pseudomonadota</taxon>
        <taxon>Gammaproteobacteria</taxon>
        <taxon>Alteromonadales</taxon>
        <taxon>Alteromonadaceae</taxon>
        <taxon>Glaciecola</taxon>
    </lineage>
</organism>
<gene>
    <name evidence="3" type="ORF">RM552_12425</name>
</gene>
<evidence type="ECO:0000313" key="4">
    <source>
        <dbReference type="Proteomes" id="UP001253545"/>
    </source>
</evidence>
<dbReference type="Gene3D" id="3.40.50.300">
    <property type="entry name" value="P-loop containing nucleotide triphosphate hydrolases"/>
    <property type="match status" value="1"/>
</dbReference>
<evidence type="ECO:0000259" key="2">
    <source>
        <dbReference type="Pfam" id="PF13401"/>
    </source>
</evidence>
<dbReference type="RefSeq" id="WP_311369171.1">
    <property type="nucleotide sequence ID" value="NZ_JAVRHX010000003.1"/>
</dbReference>
<name>A0ABU2ZTB3_9ALTE</name>
<proteinExistence type="predicted"/>
<reference evidence="3 4" key="1">
    <citation type="submission" date="2023-09" db="EMBL/GenBank/DDBJ databases">
        <authorList>
            <person name="Rey-Velasco X."/>
        </authorList>
    </citation>
    <scope>NUCLEOTIDE SEQUENCE [LARGE SCALE GENOMIC DNA]</scope>
    <source>
        <strain evidence="3 4">P117</strain>
    </source>
</reference>
<keyword evidence="1" id="KW-1133">Transmembrane helix</keyword>
<dbReference type="PANTHER" id="PTHR35894">
    <property type="entry name" value="GENERAL SECRETION PATHWAY PROTEIN A-RELATED"/>
    <property type="match status" value="1"/>
</dbReference>
<evidence type="ECO:0000313" key="3">
    <source>
        <dbReference type="EMBL" id="MDT0595655.1"/>
    </source>
</evidence>
<dbReference type="PANTHER" id="PTHR35894:SF7">
    <property type="entry name" value="GENERAL SECRETION PATHWAY PROTEIN A-RELATED"/>
    <property type="match status" value="1"/>
</dbReference>
<protein>
    <submittedName>
        <fullName evidence="3">AAA family ATPase</fullName>
    </submittedName>
</protein>
<dbReference type="SUPFAM" id="SSF52540">
    <property type="entry name" value="P-loop containing nucleoside triphosphate hydrolases"/>
    <property type="match status" value="1"/>
</dbReference>
<dbReference type="Proteomes" id="UP001253545">
    <property type="component" value="Unassembled WGS sequence"/>
</dbReference>
<keyword evidence="4" id="KW-1185">Reference proteome</keyword>
<keyword evidence="1" id="KW-0472">Membrane</keyword>
<dbReference type="InterPro" id="IPR052026">
    <property type="entry name" value="ExeA_AAA_ATPase_DNA-bind"/>
</dbReference>
<dbReference type="CDD" id="cd00009">
    <property type="entry name" value="AAA"/>
    <property type="match status" value="1"/>
</dbReference>
<comment type="caution">
    <text evidence="3">The sequence shown here is derived from an EMBL/GenBank/DDBJ whole genome shotgun (WGS) entry which is preliminary data.</text>
</comment>
<sequence length="318" mass="35839">MYLYHFGVRELPFNITPNTQFFFGLPSHNEALEVLQTALTSGEGFIKVTGEVGTGKTLVCRKLLNEMPEGFVTAYIPNPYLSPSELRLAVASELQVELDAKSDQQKFTQAIQKRLVDIRKEGKAAVLIIDEAQALPDESIEALRLMTNLETESTKLMQVVLFGQPELNDKIAKPELRQLRQRITFSYHLSQLDTDQIYQYVNYRMGIAGNQSKVDVFPKAVCKSLFKATQGTPRLVNIICHKALMLAFGEGKFQVSKTHIKLAINDTEAVDNNVTRSWYAWAIPAVGCIFVCAAFLLYQAEPDFFYREIISMVSRIGQ</sequence>
<feature type="domain" description="ORC1/DEAH AAA+ ATPase" evidence="2">
    <location>
        <begin position="41"/>
        <end position="170"/>
    </location>
</feature>
<dbReference type="Pfam" id="PF13401">
    <property type="entry name" value="AAA_22"/>
    <property type="match status" value="1"/>
</dbReference>
<evidence type="ECO:0000256" key="1">
    <source>
        <dbReference type="SAM" id="Phobius"/>
    </source>
</evidence>